<dbReference type="SUPFAM" id="SSF50965">
    <property type="entry name" value="Galactose oxidase, central domain"/>
    <property type="match status" value="1"/>
</dbReference>
<protein>
    <submittedName>
        <fullName evidence="1">Gliding motility-associated C-terminal domain-containing protein</fullName>
    </submittedName>
</protein>
<dbReference type="InterPro" id="IPR026341">
    <property type="entry name" value="T9SS_type_B"/>
</dbReference>
<gene>
    <name evidence="1" type="ORF">MTX78_20955</name>
</gene>
<accession>A0ABY4D3R4</accession>
<dbReference type="Pfam" id="PF13585">
    <property type="entry name" value="CHU_C"/>
    <property type="match status" value="1"/>
</dbReference>
<sequence length="688" mass="72876">MVSTLTPQGNSNTGYDYGSSLAMEGDNLVVGAHDQFNIGQAAAHFYRRTPSGAWVFTQLEVYPNRSKAGISVGLHGDYAAVSADANGGVRIYRRTATTWQLTQTIYKPDNTTGRFGFAIALNGGVLLVGDQLDSRPPVGAGTVYRYALRDGVWRFNRRYRAPQPQTYGYLSTWVALDRNTNNFILGAPGHNSLGLVEAGQAFVQWSPAIVAAGPFCDTTPAVQLQATAAGGTWSGPGVTNGTSGLFTPSLAGAGTHPVTYTLTAGGCTFLDTVLITVNPQLRITRPSLPTLTCARDTTITLSASIAGGTWSGTGITNPQTGTFQSAIAGAGRHVITYTIPGTNPCGNQDTISIIIRPAIARILSAPPRLTCGRDSTLALTASPRGGTWQGRGIISSAMGTFSSTAAGPGQHVLTYTLAGSGSCSSQDTISIVVAPLSVRIQSPATTLCRADTVLRLAATPAGGLWRGIGITNDQQGIFTAATAGPGRHVLRYELGSGACRVVDSVTVTISPVPMPVLSPNSPLVLRCGQSSEMLSIATARPAGASYNWEYATSATGSWQRLTNSNGQPTYAATQAGYYRVQLVQGSCRATSAATEVRVEPIQAVFVPNIFTPNADGFNDLFKLDLQHPRTFQLRIFNRWGREVFSTNQYGDFWTGADAAAGVYYYLWRYSTDCDHVEHVVKGNITLAR</sequence>
<dbReference type="Proteomes" id="UP000831113">
    <property type="component" value="Chromosome"/>
</dbReference>
<proteinExistence type="predicted"/>
<organism evidence="1 2">
    <name type="scientific">Hymenobacter tibetensis</name>
    <dbReference type="NCBI Taxonomy" id="497967"/>
    <lineage>
        <taxon>Bacteria</taxon>
        <taxon>Pseudomonadati</taxon>
        <taxon>Bacteroidota</taxon>
        <taxon>Cytophagia</taxon>
        <taxon>Cytophagales</taxon>
        <taxon>Hymenobacteraceae</taxon>
        <taxon>Hymenobacter</taxon>
    </lineage>
</organism>
<dbReference type="EMBL" id="CP094669">
    <property type="protein sequence ID" value="UOG74573.1"/>
    <property type="molecule type" value="Genomic_DNA"/>
</dbReference>
<dbReference type="Gene3D" id="2.130.10.130">
    <property type="entry name" value="Integrin alpha, N-terminal"/>
    <property type="match status" value="1"/>
</dbReference>
<dbReference type="InterPro" id="IPR028994">
    <property type="entry name" value="Integrin_alpha_N"/>
</dbReference>
<dbReference type="RefSeq" id="WP_243798039.1">
    <property type="nucleotide sequence ID" value="NZ_CP094669.1"/>
</dbReference>
<dbReference type="PANTHER" id="PTHR36220:SF1">
    <property type="entry name" value="GAMMA TUBULIN COMPLEX COMPONENT C-TERMINAL DOMAIN-CONTAINING PROTEIN"/>
    <property type="match status" value="1"/>
</dbReference>
<reference evidence="1 2" key="1">
    <citation type="submission" date="2022-03" db="EMBL/GenBank/DDBJ databases">
        <title>Hymenobactersp. isolated from the air.</title>
        <authorList>
            <person name="Won M."/>
            <person name="Kwon S.-W."/>
        </authorList>
    </citation>
    <scope>NUCLEOTIDE SEQUENCE [LARGE SCALE GENOMIC DNA]</scope>
    <source>
        <strain evidence="1 2">KACC 21982</strain>
    </source>
</reference>
<evidence type="ECO:0000313" key="1">
    <source>
        <dbReference type="EMBL" id="UOG74573.1"/>
    </source>
</evidence>
<dbReference type="NCBIfam" id="TIGR04131">
    <property type="entry name" value="Bac_Flav_CTERM"/>
    <property type="match status" value="1"/>
</dbReference>
<name>A0ABY4D3R4_9BACT</name>
<evidence type="ECO:0000313" key="2">
    <source>
        <dbReference type="Proteomes" id="UP000831113"/>
    </source>
</evidence>
<keyword evidence="2" id="KW-1185">Reference proteome</keyword>
<dbReference type="InterPro" id="IPR011043">
    <property type="entry name" value="Gal_Oxase/kelch_b-propeller"/>
</dbReference>
<dbReference type="PANTHER" id="PTHR36220">
    <property type="entry name" value="UNNAMED PRODUCT"/>
    <property type="match status" value="1"/>
</dbReference>